<dbReference type="AlphaFoldDB" id="A6JJ37"/>
<evidence type="ECO:0000313" key="2">
    <source>
        <dbReference type="Proteomes" id="UP000234681"/>
    </source>
</evidence>
<dbReference type="EMBL" id="CH473987">
    <property type="protein sequence ID" value="EDM18695.1"/>
    <property type="molecule type" value="Genomic_DNA"/>
</dbReference>
<gene>
    <name evidence="1" type="primary">RGD1560151_predicted</name>
    <name evidence="1" type="ORF">rCG_63737</name>
</gene>
<proteinExistence type="predicted"/>
<name>A6JJ37_RAT</name>
<accession>A6JJ37</accession>
<dbReference type="Proteomes" id="UP000234681">
    <property type="component" value="Chromosome 9"/>
</dbReference>
<sequence length="51" mass="5849">MSPCLNWMPRSVTQSETRSCLHFVSVAYCVSMACPSLNTPSYRTFKIKELF</sequence>
<evidence type="ECO:0000313" key="1">
    <source>
        <dbReference type="EMBL" id="EDM18695.1"/>
    </source>
</evidence>
<organism evidence="1 2">
    <name type="scientific">Rattus norvegicus</name>
    <name type="common">Rat</name>
    <dbReference type="NCBI Taxonomy" id="10116"/>
    <lineage>
        <taxon>Eukaryota</taxon>
        <taxon>Metazoa</taxon>
        <taxon>Chordata</taxon>
        <taxon>Craniata</taxon>
        <taxon>Vertebrata</taxon>
        <taxon>Euteleostomi</taxon>
        <taxon>Mammalia</taxon>
        <taxon>Eutheria</taxon>
        <taxon>Euarchontoglires</taxon>
        <taxon>Glires</taxon>
        <taxon>Rodentia</taxon>
        <taxon>Myomorpha</taxon>
        <taxon>Muroidea</taxon>
        <taxon>Muridae</taxon>
        <taxon>Murinae</taxon>
        <taxon>Rattus</taxon>
    </lineage>
</organism>
<reference evidence="1 2" key="1">
    <citation type="submission" date="2005-09" db="EMBL/GenBank/DDBJ databases">
        <authorList>
            <person name="Mural R.J."/>
            <person name="Li P.W."/>
            <person name="Adams M.D."/>
            <person name="Amanatides P.G."/>
            <person name="Baden-Tillson H."/>
            <person name="Barnstead M."/>
            <person name="Chin S.H."/>
            <person name="Dew I."/>
            <person name="Evans C.A."/>
            <person name="Ferriera S."/>
            <person name="Flanigan M."/>
            <person name="Fosler C."/>
            <person name="Glodek A."/>
            <person name="Gu Z."/>
            <person name="Holt R.A."/>
            <person name="Jennings D."/>
            <person name="Kraft C.L."/>
            <person name="Lu F."/>
            <person name="Nguyen T."/>
            <person name="Nusskern D.R."/>
            <person name="Pfannkoch C.M."/>
            <person name="Sitter C."/>
            <person name="Sutton G.G."/>
            <person name="Venter J.C."/>
            <person name="Wang Z."/>
            <person name="Woodage T."/>
            <person name="Zheng X.H."/>
            <person name="Zhong F."/>
        </authorList>
    </citation>
    <scope>NUCLEOTIDE SEQUENCE [LARGE SCALE GENOMIC DNA]</scope>
    <source>
        <strain>BN</strain>
        <strain evidence="2">Sprague-Dawley</strain>
    </source>
</reference>
<protein>
    <submittedName>
        <fullName evidence="1">Similar to predicted CDS, mechanosensory transduction channel NOMPC (1O503) (Predicted)</fullName>
    </submittedName>
</protein>